<dbReference type="SUPFAM" id="SSF47220">
    <property type="entry name" value="alpha-catenin/vinculin-like"/>
    <property type="match status" value="4"/>
</dbReference>
<feature type="region of interest" description="Disordered" evidence="7">
    <location>
        <begin position="640"/>
        <end position="672"/>
    </location>
</feature>
<dbReference type="Pfam" id="PF01044">
    <property type="entry name" value="Vinculin"/>
    <property type="match status" value="1"/>
</dbReference>
<dbReference type="GO" id="GO:0070161">
    <property type="term" value="C:anchoring junction"/>
    <property type="evidence" value="ECO:0007669"/>
    <property type="project" value="UniProtKB-SubCell"/>
</dbReference>
<dbReference type="GO" id="GO:0007155">
    <property type="term" value="P:cell adhesion"/>
    <property type="evidence" value="ECO:0007669"/>
    <property type="project" value="UniProtKB-KW"/>
</dbReference>
<dbReference type="Proteomes" id="UP001620645">
    <property type="component" value="Unassembled WGS sequence"/>
</dbReference>
<comment type="similarity">
    <text evidence="3">Belongs to the vinculin/alpha-catenin family.</text>
</comment>
<dbReference type="PANTHER" id="PTHR18914">
    <property type="entry name" value="ALPHA CATENIN"/>
    <property type="match status" value="1"/>
</dbReference>
<dbReference type="PANTHER" id="PTHR18914:SF9">
    <property type="entry name" value="CATENIN ALPHA"/>
    <property type="match status" value="1"/>
</dbReference>
<protein>
    <submittedName>
        <fullName evidence="8">Uncharacterized protein</fullName>
    </submittedName>
</protein>
<proteinExistence type="inferred from homology"/>
<accession>A0ABD2IZ43</accession>
<keyword evidence="9" id="KW-1185">Reference proteome</keyword>
<feature type="compositionally biased region" description="Low complexity" evidence="7">
    <location>
        <begin position="657"/>
        <end position="667"/>
    </location>
</feature>
<comment type="subcellular location">
    <subcellularLocation>
        <location evidence="1">Cell junction</location>
    </subcellularLocation>
    <subcellularLocation>
        <location evidence="2">Cytoplasm</location>
    </subcellularLocation>
</comment>
<dbReference type="GO" id="GO:0005737">
    <property type="term" value="C:cytoplasm"/>
    <property type="evidence" value="ECO:0007669"/>
    <property type="project" value="UniProtKB-SubCell"/>
</dbReference>
<keyword evidence="5" id="KW-0130">Cell adhesion</keyword>
<evidence type="ECO:0000256" key="3">
    <source>
        <dbReference type="ARBA" id="ARBA00008376"/>
    </source>
</evidence>
<evidence type="ECO:0000256" key="6">
    <source>
        <dbReference type="ARBA" id="ARBA00022949"/>
    </source>
</evidence>
<dbReference type="InterPro" id="IPR036723">
    <property type="entry name" value="Alpha-catenin/vinculin-like_sf"/>
</dbReference>
<comment type="caution">
    <text evidence="8">The sequence shown here is derived from an EMBL/GenBank/DDBJ whole genome shotgun (WGS) entry which is preliminary data.</text>
</comment>
<keyword evidence="4" id="KW-0963">Cytoplasm</keyword>
<dbReference type="InterPro" id="IPR006077">
    <property type="entry name" value="Vinculin/catenin"/>
</dbReference>
<reference evidence="8 9" key="1">
    <citation type="submission" date="2024-10" db="EMBL/GenBank/DDBJ databases">
        <authorList>
            <person name="Kim D."/>
        </authorList>
    </citation>
    <scope>NUCLEOTIDE SEQUENCE [LARGE SCALE GENOMIC DNA]</scope>
    <source>
        <strain evidence="8">Taebaek</strain>
    </source>
</reference>
<name>A0ABD2IZ43_HETSC</name>
<sequence length="902" mass="101589">MASSEVTYSLNFDIDEVKTKSVERLIAPMIHLITSLHANRCPSVVNSAVDRNNVISRVKEHLDGFIASGTQIIQQHPLANGKVLKKLKEALDAVASSGDQLLSIAVNFVRNPENAALRAQVVEASKVTLLAVVRLLVMADMIDVEILLRQVETVREKLDDVGTANTEKQLVQTYRNLEVELKELIEMTKKRVRDVRDPAMQDDMQAAISVLNATTPIMFASSMAVVSHPELEGLYINRKFAAEELHRALGCLNDVLQGELPNEDLAISQHGGINQLVLDFDKFQRRVYMEPAEYHQHRHRPQLEELLEQIARGCGFIADQYCVNRQERHGQVIAGVNNLRQALQDLLTEYEKNVGRIEPSEDLDLSKVYLAHKVRDLRRHLRRAVVDHVSDIFLDTKTPLRRLEEAAQKGDFSETQNAAEIFQEHAVNIVEIARLVCDTSSDVDGVRVLRYSALLCEKIAPQVVNAAFLLCEKPESVPMKENMAQFATVWSDRVRVLTMALDALIPLDDFLAVSEVHINEDCRHGIKAIVEDNGLVLDQIAGFIRGRSLRVCEVVLNEMGQLSANPYCENVRRAALHLRNEILPHFTHRAGDIVQRVADQHQSDGERESKRDVDEMIDACQLVHEAVTDIRHAMLMNRNPEDVDSDNEYEEEGTQPADSSSQASASDMENQQQIMRQLPEESKREIQKQIDVFKITQRKFEYEVGKWDETGNDIIALAKKMCQIMMNMTDFTKGRGPYKTTMDVIKAAQEISENGGKLNELARQIGNESVESNTKKDLCAYLERVTLFCHQLNVTSKVKADIQVVGDELRVSGLEAATSLIQNAKNLLNAVILTVKSAYIASTKYRRKENTNPNVVEWRMVAPQKQPLVSASATKAHGVIRRASERRQPPPMQTLKQFHIST</sequence>
<evidence type="ECO:0000256" key="2">
    <source>
        <dbReference type="ARBA" id="ARBA00004496"/>
    </source>
</evidence>
<dbReference type="Gene3D" id="1.20.120.230">
    <property type="entry name" value="Alpha-catenin/vinculin-like"/>
    <property type="match status" value="5"/>
</dbReference>
<dbReference type="EMBL" id="JBICCN010000254">
    <property type="protein sequence ID" value="KAL3083135.1"/>
    <property type="molecule type" value="Genomic_DNA"/>
</dbReference>
<evidence type="ECO:0000313" key="8">
    <source>
        <dbReference type="EMBL" id="KAL3083135.1"/>
    </source>
</evidence>
<keyword evidence="6" id="KW-0965">Cell junction</keyword>
<organism evidence="8 9">
    <name type="scientific">Heterodera schachtii</name>
    <name type="common">Sugarbeet cyst nematode worm</name>
    <name type="synonym">Tylenchus schachtii</name>
    <dbReference type="NCBI Taxonomy" id="97005"/>
    <lineage>
        <taxon>Eukaryota</taxon>
        <taxon>Metazoa</taxon>
        <taxon>Ecdysozoa</taxon>
        <taxon>Nematoda</taxon>
        <taxon>Chromadorea</taxon>
        <taxon>Rhabditida</taxon>
        <taxon>Tylenchina</taxon>
        <taxon>Tylenchomorpha</taxon>
        <taxon>Tylenchoidea</taxon>
        <taxon>Heteroderidae</taxon>
        <taxon>Heteroderinae</taxon>
        <taxon>Heterodera</taxon>
    </lineage>
</organism>
<evidence type="ECO:0000256" key="4">
    <source>
        <dbReference type="ARBA" id="ARBA00022490"/>
    </source>
</evidence>
<evidence type="ECO:0000256" key="1">
    <source>
        <dbReference type="ARBA" id="ARBA00004282"/>
    </source>
</evidence>
<dbReference type="GO" id="GO:0071944">
    <property type="term" value="C:cell periphery"/>
    <property type="evidence" value="ECO:0007669"/>
    <property type="project" value="UniProtKB-ARBA"/>
</dbReference>
<evidence type="ECO:0000256" key="7">
    <source>
        <dbReference type="SAM" id="MobiDB-lite"/>
    </source>
</evidence>
<feature type="compositionally biased region" description="Acidic residues" evidence="7">
    <location>
        <begin position="642"/>
        <end position="653"/>
    </location>
</feature>
<dbReference type="Gene3D" id="6.10.250.2510">
    <property type="match status" value="1"/>
</dbReference>
<evidence type="ECO:0000313" key="9">
    <source>
        <dbReference type="Proteomes" id="UP001620645"/>
    </source>
</evidence>
<evidence type="ECO:0000256" key="5">
    <source>
        <dbReference type="ARBA" id="ARBA00022889"/>
    </source>
</evidence>
<dbReference type="PRINTS" id="PR00805">
    <property type="entry name" value="ALPHACATENIN"/>
</dbReference>
<gene>
    <name evidence="8" type="ORF">niasHS_010937</name>
</gene>
<dbReference type="AlphaFoldDB" id="A0ABD2IZ43"/>
<dbReference type="InterPro" id="IPR001033">
    <property type="entry name" value="Alpha_catenin"/>
</dbReference>